<dbReference type="GO" id="GO:0005829">
    <property type="term" value="C:cytosol"/>
    <property type="evidence" value="ECO:0007669"/>
    <property type="project" value="InterPro"/>
</dbReference>
<dbReference type="STRING" id="701521.PECL_1023"/>
<dbReference type="SUPFAM" id="SSF55060">
    <property type="entry name" value="GHMP Kinase, C-terminal domain"/>
    <property type="match status" value="1"/>
</dbReference>
<proteinExistence type="inferred from homology"/>
<protein>
    <recommendedName>
        <fullName evidence="2">diphosphomevalonate decarboxylase</fullName>
        <ecNumber evidence="2">4.1.1.33</ecNumber>
    </recommendedName>
</protein>
<dbReference type="FunFam" id="3.30.230.10:FF:000072">
    <property type="entry name" value="Diphosphomevalonate decarboxylase"/>
    <property type="match status" value="1"/>
</dbReference>
<sequence>MNNTHNKTGFARAHTNIALVKYWGKSDEDLILPTNDSISLTLRDFYTDTEVTFEKNIKKNKLWINGSRVDDSKLLRVNRVIDLVKKKFKINQFASIKSVNHVPTSAGLASSASAMAALSGAAWKAATDLAPDLRELSKIARIGSGSASRSIYGGFVRWHRGIDHDTSFATPIPTKNFDDLRIITVVVNSAAKKILSTNGMKSVAQTSPFFDSWVQQANQDVTKMISALEIGDFDKLGMIAEQNAMLMHSTTLSANPAFTYFEPATLQIINIVHHLREDGIHCYFTIDAGPNVKIICQQNSVTSIKNKLQQDFKQDQIIETQVGPGITFSKIEGNHD</sequence>
<dbReference type="AlphaFoldDB" id="G8PDF6"/>
<dbReference type="HOGENOM" id="CLU_040369_0_0_9"/>
<dbReference type="PATRIC" id="fig|701521.8.peg.970"/>
<dbReference type="InterPro" id="IPR053859">
    <property type="entry name" value="MVD-like_N"/>
</dbReference>
<dbReference type="EMBL" id="CP003137">
    <property type="protein sequence ID" value="AEV95291.1"/>
    <property type="molecule type" value="Genomic_DNA"/>
</dbReference>
<dbReference type="RefSeq" id="WP_014215488.1">
    <property type="nucleotide sequence ID" value="NC_016605.1"/>
</dbReference>
<evidence type="ECO:0000256" key="5">
    <source>
        <dbReference type="ARBA" id="ARBA00022840"/>
    </source>
</evidence>
<keyword evidence="7" id="KW-0456">Lyase</keyword>
<dbReference type="PIRSF" id="PIRSF015950">
    <property type="entry name" value="Mev_P_decrbx"/>
    <property type="match status" value="1"/>
</dbReference>
<dbReference type="InterPro" id="IPR014721">
    <property type="entry name" value="Ribsml_uS5_D2-typ_fold_subgr"/>
</dbReference>
<keyword evidence="8" id="KW-0694">RNA-binding</keyword>
<evidence type="ECO:0000256" key="1">
    <source>
        <dbReference type="ARBA" id="ARBA00008831"/>
    </source>
</evidence>
<dbReference type="SUPFAM" id="SSF54211">
    <property type="entry name" value="Ribosomal protein S5 domain 2-like"/>
    <property type="match status" value="1"/>
</dbReference>
<dbReference type="Gene3D" id="3.30.230.10">
    <property type="match status" value="1"/>
</dbReference>
<reference evidence="11 12" key="1">
    <citation type="journal article" date="2012" name="J. Bacteriol.">
        <title>Complete Genome Sequence of the Beer Spoilage Organism Pediococcus claussenii ATCC BAA-344T.</title>
        <authorList>
            <person name="Pittet V."/>
            <person name="Abegunde T."/>
            <person name="Marfleet T."/>
            <person name="Haakensen M."/>
            <person name="Morrow K."/>
            <person name="Jayaprakash T."/>
            <person name="Schroeder K."/>
            <person name="Trost B."/>
            <person name="Byrns S."/>
            <person name="Bergsveinson J."/>
            <person name="Kusalik A."/>
            <person name="Ziola B."/>
        </authorList>
    </citation>
    <scope>NUCLEOTIDE SEQUENCE [LARGE SCALE GENOMIC DNA]</scope>
    <source>
        <strain evidence="11 12">ATCC BAA-344</strain>
    </source>
</reference>
<dbReference type="GO" id="GO:0019287">
    <property type="term" value="P:isopentenyl diphosphate biosynthetic process, mevalonate pathway"/>
    <property type="evidence" value="ECO:0007669"/>
    <property type="project" value="InterPro"/>
</dbReference>
<comment type="similarity">
    <text evidence="1">Belongs to the diphosphomevalonate decarboxylase family.</text>
</comment>
<dbReference type="Pfam" id="PF22700">
    <property type="entry name" value="MVD-like_N"/>
    <property type="match status" value="1"/>
</dbReference>
<dbReference type="InterPro" id="IPR005935">
    <property type="entry name" value="Mev_decarb"/>
</dbReference>
<evidence type="ECO:0000256" key="7">
    <source>
        <dbReference type="ARBA" id="ARBA00023239"/>
    </source>
</evidence>
<dbReference type="PANTHER" id="PTHR10977:SF3">
    <property type="entry name" value="DIPHOSPHOMEVALONATE DECARBOXYLASE"/>
    <property type="match status" value="1"/>
</dbReference>
<dbReference type="GO" id="GO:0004163">
    <property type="term" value="F:diphosphomevalonate decarboxylase activity"/>
    <property type="evidence" value="ECO:0007669"/>
    <property type="project" value="UniProtKB-EC"/>
</dbReference>
<evidence type="ECO:0000313" key="11">
    <source>
        <dbReference type="EMBL" id="AEV95291.1"/>
    </source>
</evidence>
<dbReference type="InterPro" id="IPR036554">
    <property type="entry name" value="GHMP_kinase_C_sf"/>
</dbReference>
<organism evidence="11 12">
    <name type="scientific">Pediococcus claussenii (strain ATCC BAA-344 / DSM 14800 / JCM 18046 / KCTC 3811 / LMG 21948 / P06)</name>
    <dbReference type="NCBI Taxonomy" id="701521"/>
    <lineage>
        <taxon>Bacteria</taxon>
        <taxon>Bacillati</taxon>
        <taxon>Bacillota</taxon>
        <taxon>Bacilli</taxon>
        <taxon>Lactobacillales</taxon>
        <taxon>Lactobacillaceae</taxon>
        <taxon>Pediococcus</taxon>
    </lineage>
</organism>
<dbReference type="GO" id="GO:0003723">
    <property type="term" value="F:RNA binding"/>
    <property type="evidence" value="ECO:0007669"/>
    <property type="project" value="UniProtKB-KW"/>
</dbReference>
<dbReference type="InterPro" id="IPR041431">
    <property type="entry name" value="Mvd1_C"/>
</dbReference>
<dbReference type="Pfam" id="PF18376">
    <property type="entry name" value="MDD_C"/>
    <property type="match status" value="1"/>
</dbReference>
<feature type="domain" description="Diphosphomevalonate decarboxylase-like N-terminal" evidence="10">
    <location>
        <begin position="13"/>
        <end position="169"/>
    </location>
</feature>
<dbReference type="EC" id="4.1.1.33" evidence="2"/>
<dbReference type="NCBIfam" id="TIGR01240">
    <property type="entry name" value="mevDPdecarb"/>
    <property type="match status" value="1"/>
</dbReference>
<dbReference type="GO" id="GO:0005524">
    <property type="term" value="F:ATP binding"/>
    <property type="evidence" value="ECO:0007669"/>
    <property type="project" value="UniProtKB-KW"/>
</dbReference>
<keyword evidence="3" id="KW-0444">Lipid biosynthesis</keyword>
<keyword evidence="6" id="KW-0443">Lipid metabolism</keyword>
<evidence type="ECO:0000259" key="9">
    <source>
        <dbReference type="Pfam" id="PF18376"/>
    </source>
</evidence>
<dbReference type="Gene3D" id="3.30.70.890">
    <property type="entry name" value="GHMP kinase, C-terminal domain"/>
    <property type="match status" value="1"/>
</dbReference>
<dbReference type="KEGG" id="pce:PECL_1023"/>
<evidence type="ECO:0000256" key="4">
    <source>
        <dbReference type="ARBA" id="ARBA00022741"/>
    </source>
</evidence>
<evidence type="ECO:0000256" key="3">
    <source>
        <dbReference type="ARBA" id="ARBA00022516"/>
    </source>
</evidence>
<dbReference type="eggNOG" id="COG3407">
    <property type="taxonomic scope" value="Bacteria"/>
</dbReference>
<dbReference type="PROSITE" id="PS50889">
    <property type="entry name" value="S4"/>
    <property type="match status" value="1"/>
</dbReference>
<dbReference type="PANTHER" id="PTHR10977">
    <property type="entry name" value="DIPHOSPHOMEVALONATE DECARBOXYLASE"/>
    <property type="match status" value="1"/>
</dbReference>
<keyword evidence="4" id="KW-0547">Nucleotide-binding</keyword>
<name>G8PDF6_PEDCP</name>
<keyword evidence="5" id="KW-0067">ATP-binding</keyword>
<evidence type="ECO:0000256" key="8">
    <source>
        <dbReference type="PROSITE-ProRule" id="PRU00182"/>
    </source>
</evidence>
<dbReference type="InterPro" id="IPR020568">
    <property type="entry name" value="Ribosomal_Su5_D2-typ_SF"/>
</dbReference>
<evidence type="ECO:0000256" key="2">
    <source>
        <dbReference type="ARBA" id="ARBA00012296"/>
    </source>
</evidence>
<dbReference type="InterPro" id="IPR029765">
    <property type="entry name" value="Mev_diP_decarb"/>
</dbReference>
<dbReference type="Proteomes" id="UP000005444">
    <property type="component" value="Chromosome"/>
</dbReference>
<keyword evidence="12" id="KW-1185">Reference proteome</keyword>
<evidence type="ECO:0000313" key="12">
    <source>
        <dbReference type="Proteomes" id="UP000005444"/>
    </source>
</evidence>
<feature type="domain" description="Mvd1 C-terminal" evidence="9">
    <location>
        <begin position="182"/>
        <end position="321"/>
    </location>
</feature>
<accession>G8PDF6</accession>
<evidence type="ECO:0000259" key="10">
    <source>
        <dbReference type="Pfam" id="PF22700"/>
    </source>
</evidence>
<evidence type="ECO:0000256" key="6">
    <source>
        <dbReference type="ARBA" id="ARBA00023098"/>
    </source>
</evidence>
<gene>
    <name evidence="11" type="primary">mvaD</name>
    <name evidence="11" type="ordered locus">PECL_1023</name>
</gene>